<dbReference type="AlphaFoldDB" id="A0A9D8KJT9"/>
<protein>
    <submittedName>
        <fullName evidence="2">Uncharacterized protein</fullName>
    </submittedName>
</protein>
<evidence type="ECO:0000256" key="1">
    <source>
        <dbReference type="SAM" id="Phobius"/>
    </source>
</evidence>
<accession>A0A9D8KJT9</accession>
<keyword evidence="1" id="KW-0472">Membrane</keyword>
<evidence type="ECO:0000313" key="3">
    <source>
        <dbReference type="Proteomes" id="UP000809273"/>
    </source>
</evidence>
<evidence type="ECO:0000313" key="2">
    <source>
        <dbReference type="EMBL" id="MBN1574556.1"/>
    </source>
</evidence>
<proteinExistence type="predicted"/>
<name>A0A9D8KJT9_9DELT</name>
<dbReference type="Proteomes" id="UP000809273">
    <property type="component" value="Unassembled WGS sequence"/>
</dbReference>
<feature type="transmembrane region" description="Helical" evidence="1">
    <location>
        <begin position="49"/>
        <end position="72"/>
    </location>
</feature>
<keyword evidence="1" id="KW-0812">Transmembrane</keyword>
<reference evidence="2" key="1">
    <citation type="journal article" date="2021" name="Environ. Microbiol.">
        <title>Genomic characterization of three novel Desulfobacterota classes expand the metabolic and phylogenetic diversity of the phylum.</title>
        <authorList>
            <person name="Murphy C.L."/>
            <person name="Biggerstaff J."/>
            <person name="Eichhorn A."/>
            <person name="Ewing E."/>
            <person name="Shahan R."/>
            <person name="Soriano D."/>
            <person name="Stewart S."/>
            <person name="VanMol K."/>
            <person name="Walker R."/>
            <person name="Walters P."/>
            <person name="Elshahed M.S."/>
            <person name="Youssef N.H."/>
        </authorList>
    </citation>
    <scope>NUCLEOTIDE SEQUENCE</scope>
    <source>
        <strain evidence="2">Zod_Metabat.24</strain>
    </source>
</reference>
<comment type="caution">
    <text evidence="2">The sequence shown here is derived from an EMBL/GenBank/DDBJ whole genome shotgun (WGS) entry which is preliminary data.</text>
</comment>
<keyword evidence="1" id="KW-1133">Transmembrane helix</keyword>
<sequence>MLAGEAKIRMRLASAETKAELAKTQGIFKGWVGGLKGTFSKIGGFIKTAFVVGSVAALAGVGIIILAIGAIMRLIKRLKGVWETIFAGQSEEKQKRFTTAINGIKEAFKGFVREVGKSGLFDAVLNAVETIWGIIQKWSAEGKLKSWAETIGNALGKAVNFMTDMLVKIESGNWEGLGKQIGDAISSGLEKLLMSEGLISKMASFGMKLGTALIKAFFAGLKSLVVNPKDFDKKKNPLLWLLFSGGWGETLGQDWQDIKVGASDLKSNLFSGERP</sequence>
<reference evidence="2" key="2">
    <citation type="submission" date="2021-01" db="EMBL/GenBank/DDBJ databases">
        <authorList>
            <person name="Hahn C.R."/>
            <person name="Youssef N.H."/>
            <person name="Elshahed M."/>
        </authorList>
    </citation>
    <scope>NUCLEOTIDE SEQUENCE</scope>
    <source>
        <strain evidence="2">Zod_Metabat.24</strain>
    </source>
</reference>
<gene>
    <name evidence="2" type="ORF">JW984_15270</name>
</gene>
<organism evidence="2 3">
    <name type="scientific">Candidatus Zymogenus saltonus</name>
    <dbReference type="NCBI Taxonomy" id="2844893"/>
    <lineage>
        <taxon>Bacteria</taxon>
        <taxon>Deltaproteobacteria</taxon>
        <taxon>Candidatus Zymogenia</taxon>
        <taxon>Candidatus Zymogeniales</taxon>
        <taxon>Candidatus Zymogenaceae</taxon>
        <taxon>Candidatus Zymogenus</taxon>
    </lineage>
</organism>
<dbReference type="EMBL" id="JAFGIX010000082">
    <property type="protein sequence ID" value="MBN1574556.1"/>
    <property type="molecule type" value="Genomic_DNA"/>
</dbReference>